<dbReference type="InterPro" id="IPR000994">
    <property type="entry name" value="Pept_M24"/>
</dbReference>
<dbReference type="AlphaFoldDB" id="A0A9D1TJI1"/>
<evidence type="ECO:0000259" key="1">
    <source>
        <dbReference type="Pfam" id="PF00557"/>
    </source>
</evidence>
<evidence type="ECO:0000313" key="4">
    <source>
        <dbReference type="Proteomes" id="UP000886808"/>
    </source>
</evidence>
<dbReference type="InterPro" id="IPR001714">
    <property type="entry name" value="Pept_M24_MAP"/>
</dbReference>
<dbReference type="InterPro" id="IPR036005">
    <property type="entry name" value="Creatinase/aminopeptidase-like"/>
</dbReference>
<evidence type="ECO:0000259" key="2">
    <source>
        <dbReference type="Pfam" id="PF01321"/>
    </source>
</evidence>
<feature type="domain" description="Creatinase N-terminal" evidence="2">
    <location>
        <begin position="2"/>
        <end position="127"/>
    </location>
</feature>
<accession>A0A9D1TJI1</accession>
<name>A0A9D1TJI1_9FIRM</name>
<dbReference type="Pfam" id="PF01321">
    <property type="entry name" value="Creatinase_N"/>
    <property type="match status" value="1"/>
</dbReference>
<dbReference type="InterPro" id="IPR000587">
    <property type="entry name" value="Creatinase_N"/>
</dbReference>
<dbReference type="PRINTS" id="PR00599">
    <property type="entry name" value="MAPEPTIDASE"/>
</dbReference>
<feature type="domain" description="Peptidase M24" evidence="1">
    <location>
        <begin position="135"/>
        <end position="337"/>
    </location>
</feature>
<dbReference type="Pfam" id="PF00557">
    <property type="entry name" value="Peptidase_M24"/>
    <property type="match status" value="1"/>
</dbReference>
<dbReference type="EMBL" id="DXIE01000057">
    <property type="protein sequence ID" value="HIV63045.1"/>
    <property type="molecule type" value="Genomic_DNA"/>
</dbReference>
<organism evidence="3 4">
    <name type="scientific">Candidatus Butyricicoccus avistercoris</name>
    <dbReference type="NCBI Taxonomy" id="2838518"/>
    <lineage>
        <taxon>Bacteria</taxon>
        <taxon>Bacillati</taxon>
        <taxon>Bacillota</taxon>
        <taxon>Clostridia</taxon>
        <taxon>Eubacteriales</taxon>
        <taxon>Butyricicoccaceae</taxon>
        <taxon>Butyricicoccus</taxon>
    </lineage>
</organism>
<protein>
    <submittedName>
        <fullName evidence="3">Xaa-Pro peptidase family protein</fullName>
    </submittedName>
</protein>
<dbReference type="GO" id="GO:0008235">
    <property type="term" value="F:metalloexopeptidase activity"/>
    <property type="evidence" value="ECO:0007669"/>
    <property type="project" value="UniProtKB-ARBA"/>
</dbReference>
<dbReference type="Gene3D" id="3.90.230.10">
    <property type="entry name" value="Creatinase/methionine aminopeptidase superfamily"/>
    <property type="match status" value="1"/>
</dbReference>
<dbReference type="SUPFAM" id="SSF55920">
    <property type="entry name" value="Creatinase/aminopeptidase"/>
    <property type="match status" value="1"/>
</dbReference>
<dbReference type="PANTHER" id="PTHR46112">
    <property type="entry name" value="AMINOPEPTIDASE"/>
    <property type="match status" value="1"/>
</dbReference>
<dbReference type="Proteomes" id="UP000886808">
    <property type="component" value="Unassembled WGS sequence"/>
</dbReference>
<evidence type="ECO:0000313" key="3">
    <source>
        <dbReference type="EMBL" id="HIV63045.1"/>
    </source>
</evidence>
<reference evidence="3" key="2">
    <citation type="submission" date="2021-04" db="EMBL/GenBank/DDBJ databases">
        <authorList>
            <person name="Gilroy R."/>
        </authorList>
    </citation>
    <scope>NUCLEOTIDE SEQUENCE</scope>
    <source>
        <strain evidence="3">CHK193-4272</strain>
    </source>
</reference>
<gene>
    <name evidence="3" type="ORF">H9746_09460</name>
</gene>
<reference evidence="3" key="1">
    <citation type="journal article" date="2021" name="PeerJ">
        <title>Extensive microbial diversity within the chicken gut microbiome revealed by metagenomics and culture.</title>
        <authorList>
            <person name="Gilroy R."/>
            <person name="Ravi A."/>
            <person name="Getino M."/>
            <person name="Pursley I."/>
            <person name="Horton D.L."/>
            <person name="Alikhan N.F."/>
            <person name="Baker D."/>
            <person name="Gharbi K."/>
            <person name="Hall N."/>
            <person name="Watson M."/>
            <person name="Adriaenssens E.M."/>
            <person name="Foster-Nyarko E."/>
            <person name="Jarju S."/>
            <person name="Secka A."/>
            <person name="Antonio M."/>
            <person name="Oren A."/>
            <person name="Chaudhuri R.R."/>
            <person name="La Ragione R."/>
            <person name="Hildebrand F."/>
            <person name="Pallen M.J."/>
        </authorList>
    </citation>
    <scope>NUCLEOTIDE SEQUENCE</scope>
    <source>
        <strain evidence="3">CHK193-4272</strain>
    </source>
</reference>
<sequence length="353" mass="39085">MISKIRTEMKKINADAVLLTTKCNRRYATDFPSSAGVVYISEKYAIFFTDFRYIEAAKQKIKGFEVRQVSVGEPYTTAVNEVLAHDRVSKIALENEVLTHSEYTNWQEKLTAEVVPMGQMMNRIRRVKTEAELENIIAAQRIAERAFEEILDEIRPGVTEKQIAAKLTYLMLLYGGENMSFDPIVVTGVNSSKPHGVPSSAVVTEGDFVTMDFGCIVNGYCSDMTRTVAVGYATDEMREVYETVLKAQKAGIETAKAGLRGCDVDKVARDIIAEAGYGEYFGHGFGHGVGVEIHEQPTVSMKGDSVMEAGCVITAEPGIYIPSKFGVRIEDMLYLTEDGNRNLTKAPKELIIL</sequence>
<proteinExistence type="predicted"/>
<dbReference type="GO" id="GO:0004177">
    <property type="term" value="F:aminopeptidase activity"/>
    <property type="evidence" value="ECO:0007669"/>
    <property type="project" value="UniProtKB-ARBA"/>
</dbReference>
<dbReference type="CDD" id="cd01092">
    <property type="entry name" value="APP-like"/>
    <property type="match status" value="1"/>
</dbReference>
<dbReference type="PANTHER" id="PTHR46112:SF3">
    <property type="entry name" value="AMINOPEPTIDASE YPDF"/>
    <property type="match status" value="1"/>
</dbReference>
<dbReference type="InterPro" id="IPR029149">
    <property type="entry name" value="Creatin/AminoP/Spt16_N"/>
</dbReference>
<dbReference type="SUPFAM" id="SSF53092">
    <property type="entry name" value="Creatinase/prolidase N-terminal domain"/>
    <property type="match status" value="1"/>
</dbReference>
<dbReference type="InterPro" id="IPR050659">
    <property type="entry name" value="Peptidase_M24B"/>
</dbReference>
<dbReference type="Gene3D" id="3.40.350.10">
    <property type="entry name" value="Creatinase/prolidase N-terminal domain"/>
    <property type="match status" value="1"/>
</dbReference>
<comment type="caution">
    <text evidence="3">The sequence shown here is derived from an EMBL/GenBank/DDBJ whole genome shotgun (WGS) entry which is preliminary data.</text>
</comment>